<accession>A0A9N8ZVI6</accession>
<dbReference type="AlphaFoldDB" id="A0A9N8ZVI6"/>
<evidence type="ECO:0000313" key="2">
    <source>
        <dbReference type="Proteomes" id="UP000789759"/>
    </source>
</evidence>
<protein>
    <submittedName>
        <fullName evidence="1">13822_t:CDS:1</fullName>
    </submittedName>
</protein>
<name>A0A9N8ZVI6_9GLOM</name>
<sequence length="50" mass="5783">ELTHMPTQLEPLCRTIKQHFKNKNFFNVRDGIKNIPSVLSTIPLVPSCLY</sequence>
<organism evidence="1 2">
    <name type="scientific">Cetraspora pellucida</name>
    <dbReference type="NCBI Taxonomy" id="1433469"/>
    <lineage>
        <taxon>Eukaryota</taxon>
        <taxon>Fungi</taxon>
        <taxon>Fungi incertae sedis</taxon>
        <taxon>Mucoromycota</taxon>
        <taxon>Glomeromycotina</taxon>
        <taxon>Glomeromycetes</taxon>
        <taxon>Diversisporales</taxon>
        <taxon>Gigasporaceae</taxon>
        <taxon>Cetraspora</taxon>
    </lineage>
</organism>
<feature type="non-terminal residue" evidence="1">
    <location>
        <position position="50"/>
    </location>
</feature>
<evidence type="ECO:0000313" key="1">
    <source>
        <dbReference type="EMBL" id="CAG8508036.1"/>
    </source>
</evidence>
<gene>
    <name evidence="1" type="ORF">CPELLU_LOCUS2775</name>
</gene>
<dbReference type="EMBL" id="CAJVQA010001252">
    <property type="protein sequence ID" value="CAG8508036.1"/>
    <property type="molecule type" value="Genomic_DNA"/>
</dbReference>
<comment type="caution">
    <text evidence="1">The sequence shown here is derived from an EMBL/GenBank/DDBJ whole genome shotgun (WGS) entry which is preliminary data.</text>
</comment>
<reference evidence="1" key="1">
    <citation type="submission" date="2021-06" db="EMBL/GenBank/DDBJ databases">
        <authorList>
            <person name="Kallberg Y."/>
            <person name="Tangrot J."/>
            <person name="Rosling A."/>
        </authorList>
    </citation>
    <scope>NUCLEOTIDE SEQUENCE</scope>
    <source>
        <strain evidence="1">FL966</strain>
    </source>
</reference>
<keyword evidence="2" id="KW-1185">Reference proteome</keyword>
<dbReference type="Proteomes" id="UP000789759">
    <property type="component" value="Unassembled WGS sequence"/>
</dbReference>
<proteinExistence type="predicted"/>